<proteinExistence type="predicted"/>
<dbReference type="STRING" id="526227.Mesil_2433"/>
<organism evidence="2 3">
    <name type="scientific">Allomeiothermus silvanus (strain ATCC 700542 / DSM 9946 / NBRC 106475 / NCIMB 13440 / VI-R2)</name>
    <name type="common">Thermus silvanus</name>
    <dbReference type="NCBI Taxonomy" id="526227"/>
    <lineage>
        <taxon>Bacteria</taxon>
        <taxon>Thermotogati</taxon>
        <taxon>Deinococcota</taxon>
        <taxon>Deinococci</taxon>
        <taxon>Thermales</taxon>
        <taxon>Thermaceae</taxon>
        <taxon>Allomeiothermus</taxon>
    </lineage>
</organism>
<feature type="transmembrane region" description="Helical" evidence="1">
    <location>
        <begin position="6"/>
        <end position="26"/>
    </location>
</feature>
<dbReference type="AlphaFoldDB" id="D7BAF3"/>
<keyword evidence="1" id="KW-1133">Transmembrane helix</keyword>
<reference evidence="2 3" key="1">
    <citation type="journal article" date="2010" name="Stand. Genomic Sci.">
        <title>Complete genome sequence of Meiothermus silvanus type strain (VI-R2).</title>
        <authorList>
            <person name="Sikorski J."/>
            <person name="Tindall B.J."/>
            <person name="Lowry S."/>
            <person name="Lucas S."/>
            <person name="Nolan M."/>
            <person name="Copeland A."/>
            <person name="Glavina Del Rio T."/>
            <person name="Tice H."/>
            <person name="Cheng J.F."/>
            <person name="Han C."/>
            <person name="Pitluck S."/>
            <person name="Liolios K."/>
            <person name="Ivanova N."/>
            <person name="Mavromatis K."/>
            <person name="Mikhailova N."/>
            <person name="Pati A."/>
            <person name="Goodwin L."/>
            <person name="Chen A."/>
            <person name="Palaniappan K."/>
            <person name="Land M."/>
            <person name="Hauser L."/>
            <person name="Chang Y.J."/>
            <person name="Jeffries C.D."/>
            <person name="Rohde M."/>
            <person name="Goker M."/>
            <person name="Woyke T."/>
            <person name="Bristow J."/>
            <person name="Eisen J.A."/>
            <person name="Markowitz V."/>
            <person name="Hugenholtz P."/>
            <person name="Kyrpides N.C."/>
            <person name="Klenk H.P."/>
            <person name="Lapidus A."/>
        </authorList>
    </citation>
    <scope>NUCLEOTIDE SEQUENCE [LARGE SCALE GENOMIC DNA]</scope>
    <source>
        <strain evidence="3">ATCC 700542 / DSM 9946 / VI-R2</strain>
    </source>
</reference>
<accession>D7BAF3</accession>
<dbReference type="Proteomes" id="UP000001916">
    <property type="component" value="Chromosome"/>
</dbReference>
<evidence type="ECO:0000313" key="2">
    <source>
        <dbReference type="EMBL" id="ADH64288.1"/>
    </source>
</evidence>
<keyword evidence="1" id="KW-0472">Membrane</keyword>
<protein>
    <submittedName>
        <fullName evidence="2">Uncharacterized protein</fullName>
    </submittedName>
</protein>
<dbReference type="KEGG" id="msv:Mesil_2433"/>
<keyword evidence="3" id="KW-1185">Reference proteome</keyword>
<feature type="transmembrane region" description="Helical" evidence="1">
    <location>
        <begin position="58"/>
        <end position="76"/>
    </location>
</feature>
<sequence length="80" mass="9111">MNPYTLAWMLLLLFGLINLGMAWFFLRPRNRLNLMWLPGAAVALSYLLFALFPGALTLLAFPILQTLAFQALLRMTTSHK</sequence>
<name>D7BAF3_ALLS1</name>
<dbReference type="EMBL" id="CP002042">
    <property type="protein sequence ID" value="ADH64288.1"/>
    <property type="molecule type" value="Genomic_DNA"/>
</dbReference>
<keyword evidence="1" id="KW-0812">Transmembrane</keyword>
<gene>
    <name evidence="2" type="ordered locus">Mesil_2433</name>
</gene>
<dbReference type="HOGENOM" id="CLU_2617881_0_0_0"/>
<evidence type="ECO:0000256" key="1">
    <source>
        <dbReference type="SAM" id="Phobius"/>
    </source>
</evidence>
<evidence type="ECO:0000313" key="3">
    <source>
        <dbReference type="Proteomes" id="UP000001916"/>
    </source>
</evidence>